<reference evidence="2 3" key="1">
    <citation type="submission" date="2018-07" db="EMBL/GenBank/DDBJ databases">
        <title>Draft genome of the type strain Streptomyces armeniacus ATCC 15676.</title>
        <authorList>
            <person name="Labana P."/>
            <person name="Gosse J.T."/>
            <person name="Boddy C.N."/>
        </authorList>
    </citation>
    <scope>NUCLEOTIDE SEQUENCE [LARGE SCALE GENOMIC DNA]</scope>
    <source>
        <strain evidence="2 3">ATCC 15676</strain>
    </source>
</reference>
<name>A0A345Y0F6_9ACTN</name>
<evidence type="ECO:0000313" key="2">
    <source>
        <dbReference type="EMBL" id="AXK37372.1"/>
    </source>
</evidence>
<dbReference type="Proteomes" id="UP000254425">
    <property type="component" value="Chromosome"/>
</dbReference>
<keyword evidence="3" id="KW-1185">Reference proteome</keyword>
<accession>A0A345Y0F6</accession>
<dbReference type="AlphaFoldDB" id="A0A345Y0F6"/>
<gene>
    <name evidence="2" type="ORF">DVA86_16180</name>
</gene>
<evidence type="ECO:0000256" key="1">
    <source>
        <dbReference type="SAM" id="Phobius"/>
    </source>
</evidence>
<sequence>MRHTIHIKDGSQPQSRVFAYVERELPPGGIPAYRAARKAGARSFVLWADERREQQLARLVTQSAHGGRTTYQVLDAHGQITGTITRRNAFRGGGLRTRWTVAQPGGPEAVGYKGRLFWWLVCWLMSPLLPLFLIGALFENGDLPRAPRRVTWRAGGRTVMVHKPSSEAVLLHPPEPDPRVGAALAALLLSFKGWYGTSWDDRKE</sequence>
<dbReference type="EMBL" id="CP031320">
    <property type="protein sequence ID" value="AXK37372.1"/>
    <property type="molecule type" value="Genomic_DNA"/>
</dbReference>
<dbReference type="KEGG" id="sarm:DVA86_16180"/>
<proteinExistence type="predicted"/>
<evidence type="ECO:0000313" key="3">
    <source>
        <dbReference type="Proteomes" id="UP000254425"/>
    </source>
</evidence>
<keyword evidence="1" id="KW-0472">Membrane</keyword>
<protein>
    <submittedName>
        <fullName evidence="2">Uncharacterized protein</fullName>
    </submittedName>
</protein>
<feature type="transmembrane region" description="Helical" evidence="1">
    <location>
        <begin position="116"/>
        <end position="138"/>
    </location>
</feature>
<keyword evidence="1" id="KW-0812">Transmembrane</keyword>
<keyword evidence="1" id="KW-1133">Transmembrane helix</keyword>
<organism evidence="2 3">
    <name type="scientific">Streptomyces armeniacus</name>
    <dbReference type="NCBI Taxonomy" id="83291"/>
    <lineage>
        <taxon>Bacteria</taxon>
        <taxon>Bacillati</taxon>
        <taxon>Actinomycetota</taxon>
        <taxon>Actinomycetes</taxon>
        <taxon>Kitasatosporales</taxon>
        <taxon>Streptomycetaceae</taxon>
        <taxon>Streptomyces</taxon>
    </lineage>
</organism>